<dbReference type="OrthoDB" id="2146420at2"/>
<evidence type="ECO:0000256" key="2">
    <source>
        <dbReference type="SAM" id="Phobius"/>
    </source>
</evidence>
<organism evidence="3 4">
    <name type="scientific">Cohnella pontilimi</name>
    <dbReference type="NCBI Taxonomy" id="2564100"/>
    <lineage>
        <taxon>Bacteria</taxon>
        <taxon>Bacillati</taxon>
        <taxon>Bacillota</taxon>
        <taxon>Bacilli</taxon>
        <taxon>Bacillales</taxon>
        <taxon>Paenibacillaceae</taxon>
        <taxon>Cohnella</taxon>
    </lineage>
</organism>
<sequence>MHLNTNEIIAWSLAAAAVAFVVLCIFLISLLKTAQRSLLSARSAVDEVKQTIEGLQGEIRQLAETINEVTTDVKGKLQATNPLFDAVQDVGLMLREVTGTAREASRNLTHAVRRQAAALDGGAPPLKWVRWISLGTRVLSGLRRGWNEHGNAERQTAERRQPELESFRVQEPRENEIEHLRH</sequence>
<keyword evidence="2" id="KW-1133">Transmembrane helix</keyword>
<dbReference type="EMBL" id="SUPK01000004">
    <property type="protein sequence ID" value="TJY42144.1"/>
    <property type="molecule type" value="Genomic_DNA"/>
</dbReference>
<keyword evidence="4" id="KW-1185">Reference proteome</keyword>
<proteinExistence type="predicted"/>
<comment type="caution">
    <text evidence="3">The sequence shown here is derived from an EMBL/GenBank/DDBJ whole genome shotgun (WGS) entry which is preliminary data.</text>
</comment>
<dbReference type="AlphaFoldDB" id="A0A4U0FD21"/>
<keyword evidence="1" id="KW-0175">Coiled coil</keyword>
<dbReference type="InterPro" id="IPR009293">
    <property type="entry name" value="UPF0478"/>
</dbReference>
<keyword evidence="2" id="KW-0812">Transmembrane</keyword>
<dbReference type="Pfam" id="PF06103">
    <property type="entry name" value="DUF948"/>
    <property type="match status" value="1"/>
</dbReference>
<reference evidence="3 4" key="1">
    <citation type="submission" date="2019-04" db="EMBL/GenBank/DDBJ databases">
        <title>Cohnella sp. nov., isolated from soil.</title>
        <authorList>
            <person name="Kim W."/>
        </authorList>
    </citation>
    <scope>NUCLEOTIDE SEQUENCE [LARGE SCALE GENOMIC DNA]</scope>
    <source>
        <strain evidence="3 4">CAU 1483</strain>
    </source>
</reference>
<evidence type="ECO:0000313" key="3">
    <source>
        <dbReference type="EMBL" id="TJY42144.1"/>
    </source>
</evidence>
<feature type="transmembrane region" description="Helical" evidence="2">
    <location>
        <begin position="12"/>
        <end position="31"/>
    </location>
</feature>
<evidence type="ECO:0000256" key="1">
    <source>
        <dbReference type="SAM" id="Coils"/>
    </source>
</evidence>
<protein>
    <submittedName>
        <fullName evidence="3">DUF948 domain-containing protein</fullName>
    </submittedName>
</protein>
<dbReference type="Proteomes" id="UP000309673">
    <property type="component" value="Unassembled WGS sequence"/>
</dbReference>
<dbReference type="PANTHER" id="PTHR40070">
    <property type="entry name" value="UPF0478 PROTEIN YTXG"/>
    <property type="match status" value="1"/>
</dbReference>
<name>A0A4U0FD21_9BACL</name>
<feature type="coiled-coil region" evidence="1">
    <location>
        <begin position="38"/>
        <end position="72"/>
    </location>
</feature>
<dbReference type="PANTHER" id="PTHR40070:SF1">
    <property type="entry name" value="UPF0478 PROTEIN YTXG"/>
    <property type="match status" value="1"/>
</dbReference>
<keyword evidence="2" id="KW-0472">Membrane</keyword>
<gene>
    <name evidence="3" type="ORF">E5161_09025</name>
</gene>
<evidence type="ECO:0000313" key="4">
    <source>
        <dbReference type="Proteomes" id="UP000309673"/>
    </source>
</evidence>
<accession>A0A4U0FD21</accession>